<dbReference type="GO" id="GO:0006508">
    <property type="term" value="P:proteolysis"/>
    <property type="evidence" value="ECO:0007669"/>
    <property type="project" value="InterPro"/>
</dbReference>
<name>A0AA37W4C0_9GAMM</name>
<keyword evidence="2" id="KW-1185">Reference proteome</keyword>
<dbReference type="AlphaFoldDB" id="A0AA37W4C0"/>
<dbReference type="Gene3D" id="3.40.630.10">
    <property type="entry name" value="Zn peptidases"/>
    <property type="match status" value="1"/>
</dbReference>
<gene>
    <name evidence="1" type="ORF">GCM10007876_01430</name>
</gene>
<proteinExistence type="predicted"/>
<evidence type="ECO:0000313" key="2">
    <source>
        <dbReference type="Proteomes" id="UP001161389"/>
    </source>
</evidence>
<evidence type="ECO:0008006" key="3">
    <source>
        <dbReference type="Google" id="ProtNLM"/>
    </source>
</evidence>
<dbReference type="SUPFAM" id="SSF53187">
    <property type="entry name" value="Zn-dependent exopeptidases"/>
    <property type="match status" value="1"/>
</dbReference>
<sequence>MSNLLALSSAKVGSWFQSDYLSARTLFLEMASHSVNQISSRSWALPAHAELSIDTRWIGNHDAETVVVILSATHGVEGYCGSAVQSFLLHWLDQQDMSLPSDTAMLLVHSLNPWGMDWARRCNEQGVDLNRNFIDFTDLPSPDKRYNSVLEALTSTDQRKQRLATLAMEMGQTVFDQLFSGGQYHCAWAPFYGGQSASFSHQVIDELIAHWKLEGRRLVVIDVHSGLGPWAHGELISDHPAGSAGARFAQQLFGPAVAETQTGESCSVPKLGLLDYRWHQLMQQRGCFLTLEFGSYGTDALFEVLINEHLFWRDHPNPAKDDLHYQQHRLAMIKHFCPSDPFWQQAVLFKTWQVVTRALMAGAL</sequence>
<dbReference type="GO" id="GO:0008270">
    <property type="term" value="F:zinc ion binding"/>
    <property type="evidence" value="ECO:0007669"/>
    <property type="project" value="InterPro"/>
</dbReference>
<dbReference type="InterPro" id="IPR021259">
    <property type="entry name" value="DUF2817"/>
</dbReference>
<organism evidence="1 2">
    <name type="scientific">Litoribrevibacter albus</name>
    <dbReference type="NCBI Taxonomy" id="1473156"/>
    <lineage>
        <taxon>Bacteria</taxon>
        <taxon>Pseudomonadati</taxon>
        <taxon>Pseudomonadota</taxon>
        <taxon>Gammaproteobacteria</taxon>
        <taxon>Oceanospirillales</taxon>
        <taxon>Oceanospirillaceae</taxon>
        <taxon>Litoribrevibacter</taxon>
    </lineage>
</organism>
<dbReference type="GO" id="GO:0004181">
    <property type="term" value="F:metallocarboxypeptidase activity"/>
    <property type="evidence" value="ECO:0007669"/>
    <property type="project" value="InterPro"/>
</dbReference>
<dbReference type="Proteomes" id="UP001161389">
    <property type="component" value="Unassembled WGS sequence"/>
</dbReference>
<comment type="caution">
    <text evidence="1">The sequence shown here is derived from an EMBL/GenBank/DDBJ whole genome shotgun (WGS) entry which is preliminary data.</text>
</comment>
<reference evidence="1" key="2">
    <citation type="submission" date="2023-01" db="EMBL/GenBank/DDBJ databases">
        <title>Draft genome sequence of Litoribrevibacter albus strain NBRC 110071.</title>
        <authorList>
            <person name="Sun Q."/>
            <person name="Mori K."/>
        </authorList>
    </citation>
    <scope>NUCLEOTIDE SEQUENCE</scope>
    <source>
        <strain evidence="1">NBRC 110071</strain>
    </source>
</reference>
<dbReference type="EMBL" id="BSNM01000002">
    <property type="protein sequence ID" value="GLQ29665.1"/>
    <property type="molecule type" value="Genomic_DNA"/>
</dbReference>
<accession>A0AA37W4C0</accession>
<reference evidence="1" key="1">
    <citation type="journal article" date="2014" name="Int. J. Syst. Evol. Microbiol.">
        <title>Complete genome sequence of Corynebacterium casei LMG S-19264T (=DSM 44701T), isolated from a smear-ripened cheese.</title>
        <authorList>
            <consortium name="US DOE Joint Genome Institute (JGI-PGF)"/>
            <person name="Walter F."/>
            <person name="Albersmeier A."/>
            <person name="Kalinowski J."/>
            <person name="Ruckert C."/>
        </authorList>
    </citation>
    <scope>NUCLEOTIDE SEQUENCE</scope>
    <source>
        <strain evidence="1">NBRC 110071</strain>
    </source>
</reference>
<dbReference type="CDD" id="cd06233">
    <property type="entry name" value="M14-like"/>
    <property type="match status" value="1"/>
</dbReference>
<evidence type="ECO:0000313" key="1">
    <source>
        <dbReference type="EMBL" id="GLQ29665.1"/>
    </source>
</evidence>
<dbReference type="RefSeq" id="WP_284377579.1">
    <property type="nucleotide sequence ID" value="NZ_BSNM01000002.1"/>
</dbReference>
<dbReference type="Pfam" id="PF10994">
    <property type="entry name" value="DUF2817"/>
    <property type="match status" value="1"/>
</dbReference>
<protein>
    <recommendedName>
        <fullName evidence="3">DUF2817 domain-containing protein</fullName>
    </recommendedName>
</protein>